<evidence type="ECO:0000256" key="2">
    <source>
        <dbReference type="ARBA" id="ARBA00022475"/>
    </source>
</evidence>
<keyword evidence="9" id="KW-1185">Reference proteome</keyword>
<keyword evidence="4 6" id="KW-1133">Transmembrane helix</keyword>
<organism evidence="8 9">
    <name type="scientific">Microseira wollei NIES-4236</name>
    <dbReference type="NCBI Taxonomy" id="2530354"/>
    <lineage>
        <taxon>Bacteria</taxon>
        <taxon>Bacillati</taxon>
        <taxon>Cyanobacteriota</taxon>
        <taxon>Cyanophyceae</taxon>
        <taxon>Oscillatoriophycideae</taxon>
        <taxon>Aerosakkonematales</taxon>
        <taxon>Aerosakkonemataceae</taxon>
        <taxon>Microseira</taxon>
    </lineage>
</organism>
<dbReference type="InterPro" id="IPR051791">
    <property type="entry name" value="Pra-immunoreactive"/>
</dbReference>
<feature type="transmembrane region" description="Helical" evidence="6">
    <location>
        <begin position="46"/>
        <end position="75"/>
    </location>
</feature>
<dbReference type="PANTHER" id="PTHR36115">
    <property type="entry name" value="PROLINE-RICH ANTIGEN HOMOLOG-RELATED"/>
    <property type="match status" value="1"/>
</dbReference>
<evidence type="ECO:0000256" key="5">
    <source>
        <dbReference type="ARBA" id="ARBA00023136"/>
    </source>
</evidence>
<feature type="transmembrane region" description="Helical" evidence="6">
    <location>
        <begin position="87"/>
        <end position="103"/>
    </location>
</feature>
<keyword evidence="2" id="KW-1003">Cell membrane</keyword>
<evidence type="ECO:0000313" key="8">
    <source>
        <dbReference type="EMBL" id="GET40615.1"/>
    </source>
</evidence>
<evidence type="ECO:0000256" key="1">
    <source>
        <dbReference type="ARBA" id="ARBA00004651"/>
    </source>
</evidence>
<dbReference type="Pfam" id="PF06271">
    <property type="entry name" value="RDD"/>
    <property type="match status" value="1"/>
</dbReference>
<sequence>MLDRSCSLINSYAAQAIGKGSIVKLYVCVQPLRILEMQYANIGKRFLAFLLDLVIWFVLASIVYALLLVFFSALLTSITTSSEASDQLGFLILIVVGWLYHSINHSSPRQATLGKRAFGLTVSDLNQNKISFGRATGRYFAFVFFTLLALADFLPVPFTEKSQALHDLISGTVVFEKKHQNKE</sequence>
<evidence type="ECO:0000256" key="3">
    <source>
        <dbReference type="ARBA" id="ARBA00022692"/>
    </source>
</evidence>
<name>A0AAV3XKF6_9CYAN</name>
<protein>
    <submittedName>
        <fullName evidence="8">RDD domain-containing protein</fullName>
    </submittedName>
</protein>
<evidence type="ECO:0000256" key="4">
    <source>
        <dbReference type="ARBA" id="ARBA00022989"/>
    </source>
</evidence>
<keyword evidence="3 6" id="KW-0812">Transmembrane</keyword>
<comment type="caution">
    <text evidence="8">The sequence shown here is derived from an EMBL/GenBank/DDBJ whole genome shotgun (WGS) entry which is preliminary data.</text>
</comment>
<proteinExistence type="predicted"/>
<dbReference type="AlphaFoldDB" id="A0AAV3XKF6"/>
<reference evidence="8" key="1">
    <citation type="submission" date="2019-10" db="EMBL/GenBank/DDBJ databases">
        <title>Draft genome sequece of Microseira wollei NIES-4236.</title>
        <authorList>
            <person name="Yamaguchi H."/>
            <person name="Suzuki S."/>
            <person name="Kawachi M."/>
        </authorList>
    </citation>
    <scope>NUCLEOTIDE SEQUENCE</scope>
    <source>
        <strain evidence="8">NIES-4236</strain>
    </source>
</reference>
<dbReference type="GO" id="GO:0005886">
    <property type="term" value="C:plasma membrane"/>
    <property type="evidence" value="ECO:0007669"/>
    <property type="project" value="UniProtKB-SubCell"/>
</dbReference>
<evidence type="ECO:0000259" key="7">
    <source>
        <dbReference type="Pfam" id="PF06271"/>
    </source>
</evidence>
<evidence type="ECO:0000313" key="9">
    <source>
        <dbReference type="Proteomes" id="UP001050975"/>
    </source>
</evidence>
<feature type="transmembrane region" description="Helical" evidence="6">
    <location>
        <begin position="139"/>
        <end position="158"/>
    </location>
</feature>
<dbReference type="RefSeq" id="WP_226586606.1">
    <property type="nucleotide sequence ID" value="NZ_BLAY01000095.1"/>
</dbReference>
<comment type="subcellular location">
    <subcellularLocation>
        <location evidence="1">Cell membrane</location>
        <topology evidence="1">Multi-pass membrane protein</topology>
    </subcellularLocation>
</comment>
<feature type="domain" description="RDD" evidence="7">
    <location>
        <begin position="39"/>
        <end position="171"/>
    </location>
</feature>
<accession>A0AAV3XKF6</accession>
<evidence type="ECO:0000256" key="6">
    <source>
        <dbReference type="SAM" id="Phobius"/>
    </source>
</evidence>
<keyword evidence="5 6" id="KW-0472">Membrane</keyword>
<gene>
    <name evidence="8" type="ORF">MiSe_54260</name>
</gene>
<dbReference type="EMBL" id="BLAY01000095">
    <property type="protein sequence ID" value="GET40615.1"/>
    <property type="molecule type" value="Genomic_DNA"/>
</dbReference>
<dbReference type="InterPro" id="IPR010432">
    <property type="entry name" value="RDD"/>
</dbReference>
<dbReference type="Proteomes" id="UP001050975">
    <property type="component" value="Unassembled WGS sequence"/>
</dbReference>